<reference evidence="3 4" key="1">
    <citation type="submission" date="2018-01" db="EMBL/GenBank/DDBJ databases">
        <title>G. obscuriglobus.</title>
        <authorList>
            <person name="Franke J."/>
            <person name="Blomberg W."/>
            <person name="Selmecki A."/>
        </authorList>
    </citation>
    <scope>NUCLEOTIDE SEQUENCE [LARGE SCALE GENOMIC DNA]</scope>
    <source>
        <strain evidence="3 4">DSM 5831</strain>
    </source>
</reference>
<dbReference type="KEGG" id="gog:C1280_12120"/>
<dbReference type="RefSeq" id="WP_010035343.1">
    <property type="nucleotide sequence ID" value="NZ_CP025958.1"/>
</dbReference>
<dbReference type="GO" id="GO:0006313">
    <property type="term" value="P:DNA transposition"/>
    <property type="evidence" value="ECO:0007669"/>
    <property type="project" value="InterPro"/>
</dbReference>
<dbReference type="InterPro" id="IPR032806">
    <property type="entry name" value="YbfD_N"/>
</dbReference>
<dbReference type="Pfam" id="PF01609">
    <property type="entry name" value="DDE_Tnp_1"/>
    <property type="match status" value="1"/>
</dbReference>
<dbReference type="InterPro" id="IPR051698">
    <property type="entry name" value="Transposase_11-like"/>
</dbReference>
<protein>
    <submittedName>
        <fullName evidence="3">ISAs1 family transposase</fullName>
    </submittedName>
</protein>
<evidence type="ECO:0000259" key="2">
    <source>
        <dbReference type="Pfam" id="PF13808"/>
    </source>
</evidence>
<dbReference type="PANTHER" id="PTHR30298">
    <property type="entry name" value="H REPEAT-ASSOCIATED PREDICTED TRANSPOSASE"/>
    <property type="match status" value="1"/>
</dbReference>
<feature type="domain" description="Transposase IS4-like" evidence="1">
    <location>
        <begin position="114"/>
        <end position="202"/>
    </location>
</feature>
<dbReference type="InterPro" id="IPR047647">
    <property type="entry name" value="ISAs1_transpos"/>
</dbReference>
<dbReference type="InterPro" id="IPR002559">
    <property type="entry name" value="Transposase_11"/>
</dbReference>
<dbReference type="GO" id="GO:0003677">
    <property type="term" value="F:DNA binding"/>
    <property type="evidence" value="ECO:0007669"/>
    <property type="project" value="InterPro"/>
</dbReference>
<dbReference type="PANTHER" id="PTHR30298:SF0">
    <property type="entry name" value="PROTEIN YBFL-RELATED"/>
    <property type="match status" value="1"/>
</dbReference>
<evidence type="ECO:0000313" key="3">
    <source>
        <dbReference type="EMBL" id="AWM37659.1"/>
    </source>
</evidence>
<gene>
    <name evidence="3" type="ORF">C1280_12120</name>
</gene>
<dbReference type="Pfam" id="PF13808">
    <property type="entry name" value="DDE_Tnp_1_assoc"/>
    <property type="match status" value="1"/>
</dbReference>
<sequence>MPGSLVERLAELPDPRSRHGRQYRLVGLLTLCLVAVMAGHTTPEAISQFGRLRPKRLGHALGFQNGNMPCANTIAGLLRKLDADHLDRIIGAWLGDRHPDGWDHIALDGKRLCGSRDGAVPGTHLLAAYAPQASGVIAQMTVEATTNEHQAALRLLDVLPPLGGSVVTGDAIFTHADVCAKVLHKGGDYILYAKGNQSELRRDIETAFAAESGGFSPLGSGTVG</sequence>
<dbReference type="GO" id="GO:0004803">
    <property type="term" value="F:transposase activity"/>
    <property type="evidence" value="ECO:0007669"/>
    <property type="project" value="InterPro"/>
</dbReference>
<keyword evidence="4" id="KW-1185">Reference proteome</keyword>
<evidence type="ECO:0000313" key="4">
    <source>
        <dbReference type="Proteomes" id="UP000245802"/>
    </source>
</evidence>
<organism evidence="3 4">
    <name type="scientific">Gemmata obscuriglobus</name>
    <dbReference type="NCBI Taxonomy" id="114"/>
    <lineage>
        <taxon>Bacteria</taxon>
        <taxon>Pseudomonadati</taxon>
        <taxon>Planctomycetota</taxon>
        <taxon>Planctomycetia</taxon>
        <taxon>Gemmatales</taxon>
        <taxon>Gemmataceae</taxon>
        <taxon>Gemmata</taxon>
    </lineage>
</organism>
<dbReference type="Proteomes" id="UP000245802">
    <property type="component" value="Chromosome"/>
</dbReference>
<feature type="domain" description="H repeat-associated protein N-terminal" evidence="2">
    <location>
        <begin position="7"/>
        <end position="94"/>
    </location>
</feature>
<dbReference type="EMBL" id="CP025958">
    <property type="protein sequence ID" value="AWM37659.1"/>
    <property type="molecule type" value="Genomic_DNA"/>
</dbReference>
<dbReference type="OrthoDB" id="264746at2"/>
<accession>A0A2Z3GTD8</accession>
<proteinExistence type="predicted"/>
<evidence type="ECO:0000259" key="1">
    <source>
        <dbReference type="Pfam" id="PF01609"/>
    </source>
</evidence>
<dbReference type="AlphaFoldDB" id="A0A2Z3GTD8"/>
<dbReference type="NCBIfam" id="NF033564">
    <property type="entry name" value="transpos_ISAs1"/>
    <property type="match status" value="1"/>
</dbReference>
<name>A0A2Z3GTD8_9BACT</name>